<evidence type="ECO:0000256" key="1">
    <source>
        <dbReference type="SAM" id="MobiDB-lite"/>
    </source>
</evidence>
<evidence type="ECO:0000313" key="3">
    <source>
        <dbReference type="Proteomes" id="UP000297046"/>
    </source>
</evidence>
<dbReference type="SUPFAM" id="SSF52540">
    <property type="entry name" value="P-loop containing nucleoside triphosphate hydrolases"/>
    <property type="match status" value="1"/>
</dbReference>
<dbReference type="RefSeq" id="YP_009821654.1">
    <property type="nucleotide sequence ID" value="NC_048178.1"/>
</dbReference>
<proteinExistence type="predicted"/>
<dbReference type="KEGG" id="vg:55013201"/>
<dbReference type="Proteomes" id="UP000297046">
    <property type="component" value="Segment"/>
</dbReference>
<organism evidence="2 3">
    <name type="scientific">Escherichia phage Sortsne</name>
    <dbReference type="NCBI Taxonomy" id="2562456"/>
    <lineage>
        <taxon>Viruses</taxon>
        <taxon>Duplodnaviria</taxon>
        <taxon>Heunggongvirae</taxon>
        <taxon>Uroviricota</taxon>
        <taxon>Caudoviricetes</taxon>
        <taxon>Sortsnevirus</taxon>
        <taxon>Sortsnevirus sortsne</taxon>
    </lineage>
</organism>
<feature type="compositionally biased region" description="Basic and acidic residues" evidence="1">
    <location>
        <begin position="534"/>
        <end position="556"/>
    </location>
</feature>
<feature type="region of interest" description="Disordered" evidence="1">
    <location>
        <begin position="1"/>
        <end position="34"/>
    </location>
</feature>
<dbReference type="Gene3D" id="3.40.50.300">
    <property type="entry name" value="P-loop containing nucleotide triphosphate hydrolases"/>
    <property type="match status" value="1"/>
</dbReference>
<evidence type="ECO:0000313" key="2">
    <source>
        <dbReference type="EMBL" id="QBZ71566.1"/>
    </source>
</evidence>
<sequence length="556" mass="62232">MIQDDRDEGQQEPSEEELRAMFEPEAIEHHEIPPDLAAIQEQAPEPTLEDLEREEMLAKEQAEQVGVSMEEFSLWQIASVEEDHQWDVVLDEDNQPAMMPRSLTTEERRARDKAKIAEMLAKQPDELVDRLRAESEIRVVNYVIQNLIPERSVGFIVGESGAKKTFCALQMAISVAKGHHFGGLPVRKGSVLYFAPEDADGVKERYAGWRYSQNGDKPLDNLFIMGRPVPLNRERDLMKFAAAINSSPFFEANPPALVIIDTYSANSAGQKIGEVWREPTGDEAGRWTGGEPFSENNNDQAALLMVNAQKLAEALNCGVVILHHSGKDVARGARGASALKANAAFEITLSKHKDRELFIFDHTKAKGSAMLDRRAFRTKTVKLPPALVQAKREAMARMSKVTNSDDPAAWNIGNNDTTLVVINKPEMVKQEAAGADEAQQAEKKVSKTQENALRLAQYVHEYNERRKANKYRGPKLTKGALSEWMRNAAEPPMSKVDFYRAFEHATKKQILIKMAGDETLTAMMESMGPLGGIRDNDPRPTDWQPTDDHTDDLQDF</sequence>
<name>A0A4D6E0G1_9CAUD</name>
<keyword evidence="3" id="KW-1185">Reference proteome</keyword>
<dbReference type="GeneID" id="55013201"/>
<reference evidence="3" key="1">
    <citation type="submission" date="2019-03" db="EMBL/GenBank/DDBJ databases">
        <authorList>
            <person name="Olsen N.S."/>
            <person name="Kot W."/>
            <person name="Hansen L.H."/>
        </authorList>
    </citation>
    <scope>NUCLEOTIDE SEQUENCE [LARGE SCALE GENOMIC DNA]</scope>
</reference>
<dbReference type="EMBL" id="MK651787">
    <property type="protein sequence ID" value="QBZ71566.1"/>
    <property type="molecule type" value="Genomic_DNA"/>
</dbReference>
<dbReference type="InterPro" id="IPR027417">
    <property type="entry name" value="P-loop_NTPase"/>
</dbReference>
<dbReference type="Pfam" id="PF13481">
    <property type="entry name" value="AAA_25"/>
    <property type="match status" value="1"/>
</dbReference>
<accession>A0A4D6E0G1</accession>
<feature type="compositionally biased region" description="Basic and acidic residues" evidence="1">
    <location>
        <begin position="16"/>
        <end position="33"/>
    </location>
</feature>
<protein>
    <submittedName>
        <fullName evidence="2">AAA family ATPase</fullName>
    </submittedName>
</protein>
<feature type="region of interest" description="Disordered" evidence="1">
    <location>
        <begin position="528"/>
        <end position="556"/>
    </location>
</feature>